<accession>A0A6S6WJ71</accession>
<keyword evidence="6" id="KW-1003">Cell membrane</keyword>
<keyword evidence="24" id="KW-1185">Reference proteome</keyword>
<evidence type="ECO:0000256" key="5">
    <source>
        <dbReference type="ARBA" id="ARBA00012448"/>
    </source>
</evidence>
<sequence>MQSVFKQLIKTVALLAGATALAAQASIIPPSPKINAKGYILMDYTTGYVIAEGNADDQLAPASLTKMMTSYIIGREIQEGRIHPSDLVTVSENAWAKNFPESSKMFIEVGKQISVEDLNRGIIISSGNDACVAMAEHIAGSESAFADLMNNYAYELGMNNSHFANSHGLPDPDQYTSPRDMALLGSALIRDVPEEYAIYSEKEFTFNSIKQYNRNSLLWDASMNVDGIKTGHTQEAGYSLVTSAVEGDTRLVAVVMGTTSEQARKIESKKLLNYGFRYYETVQAYSAGDSFVDQRIWGAEQDTVKLGLANDAILTLPRGQRENLKASIELNSELEAPLAKGVQVGSVSIQLADETIATYPLVTLSEAVEGGLFKQFTDWVVRKFNEE</sequence>
<dbReference type="PRINTS" id="PR00725">
    <property type="entry name" value="DADACBPTASE1"/>
</dbReference>
<evidence type="ECO:0000256" key="16">
    <source>
        <dbReference type="ARBA" id="ARBA00034000"/>
    </source>
</evidence>
<comment type="function">
    <text evidence="1">Removes C-terminal D-alanyl residues from sugar-peptide cell wall precursors.</text>
</comment>
<dbReference type="GO" id="GO:0005886">
    <property type="term" value="C:plasma membrane"/>
    <property type="evidence" value="ECO:0007669"/>
    <property type="project" value="UniProtKB-SubCell"/>
</dbReference>
<evidence type="ECO:0000256" key="8">
    <source>
        <dbReference type="ARBA" id="ARBA00022645"/>
    </source>
</evidence>
<evidence type="ECO:0000259" key="22">
    <source>
        <dbReference type="SMART" id="SM00936"/>
    </source>
</evidence>
<comment type="similarity">
    <text evidence="4 20">Belongs to the peptidase S11 family.</text>
</comment>
<feature type="active site" evidence="18">
    <location>
        <position position="126"/>
    </location>
</feature>
<dbReference type="UniPathway" id="UPA00219"/>
<dbReference type="RefSeq" id="WP_173919237.1">
    <property type="nucleotide sequence ID" value="NZ_CADCXY010000001.1"/>
</dbReference>
<dbReference type="EC" id="3.4.16.4" evidence="5"/>
<evidence type="ECO:0000256" key="21">
    <source>
        <dbReference type="SAM" id="SignalP"/>
    </source>
</evidence>
<feature type="signal peptide" evidence="21">
    <location>
        <begin position="1"/>
        <end position="25"/>
    </location>
</feature>
<comment type="catalytic activity">
    <reaction evidence="16">
        <text>Preferential cleavage: (Ac)2-L-Lys-D-Ala-|-D-Ala. Also transpeptidation of peptidyl-alanyl moieties that are N-acyl substituents of D-alanine.</text>
        <dbReference type="EC" id="3.4.16.4"/>
    </reaction>
</comment>
<evidence type="ECO:0000256" key="6">
    <source>
        <dbReference type="ARBA" id="ARBA00022475"/>
    </source>
</evidence>
<evidence type="ECO:0000256" key="20">
    <source>
        <dbReference type="RuleBase" id="RU004016"/>
    </source>
</evidence>
<evidence type="ECO:0000256" key="13">
    <source>
        <dbReference type="ARBA" id="ARBA00022984"/>
    </source>
</evidence>
<dbReference type="InterPro" id="IPR037167">
    <property type="entry name" value="Peptidase_S11_C_sf"/>
</dbReference>
<feature type="chain" id="PRO_5028905100" description="serine-type D-Ala-D-Ala carboxypeptidase" evidence="21">
    <location>
        <begin position="26"/>
        <end position="387"/>
    </location>
</feature>
<keyword evidence="7" id="KW-0997">Cell inner membrane</keyword>
<evidence type="ECO:0000256" key="10">
    <source>
        <dbReference type="ARBA" id="ARBA00022729"/>
    </source>
</evidence>
<keyword evidence="12" id="KW-0133">Cell shape</keyword>
<evidence type="ECO:0000256" key="17">
    <source>
        <dbReference type="ARBA" id="ARBA00060592"/>
    </source>
</evidence>
<dbReference type="GO" id="GO:0006508">
    <property type="term" value="P:proteolysis"/>
    <property type="evidence" value="ECO:0007669"/>
    <property type="project" value="UniProtKB-KW"/>
</dbReference>
<name>A0A6S6WJ71_9GAMM</name>
<protein>
    <recommendedName>
        <fullName evidence="5">serine-type D-Ala-D-Ala carboxypeptidase</fullName>
        <ecNumber evidence="5">3.4.16.4</ecNumber>
    </recommendedName>
</protein>
<dbReference type="GO" id="GO:0008658">
    <property type="term" value="F:penicillin binding"/>
    <property type="evidence" value="ECO:0007669"/>
    <property type="project" value="UniProtKB-ARBA"/>
</dbReference>
<dbReference type="FunFam" id="3.40.710.10:FF:000001">
    <property type="entry name" value="D-alanyl-D-alanine serine-type carboxypeptidase"/>
    <property type="match status" value="1"/>
</dbReference>
<keyword evidence="14" id="KW-0472">Membrane</keyword>
<keyword evidence="8 23" id="KW-0121">Carboxypeptidase</keyword>
<dbReference type="InterPro" id="IPR012907">
    <property type="entry name" value="Peptidase_S11_C"/>
</dbReference>
<comment type="subcellular location">
    <subcellularLocation>
        <location evidence="2">Cell inner membrane</location>
        <topology evidence="2">Peripheral membrane protein</topology>
    </subcellularLocation>
</comment>
<evidence type="ECO:0000256" key="12">
    <source>
        <dbReference type="ARBA" id="ARBA00022960"/>
    </source>
</evidence>
<keyword evidence="11 23" id="KW-0378">Hydrolase</keyword>
<dbReference type="InterPro" id="IPR001967">
    <property type="entry name" value="Peptidase_S11_N"/>
</dbReference>
<dbReference type="PANTHER" id="PTHR21581:SF6">
    <property type="entry name" value="TRAFFICKING PROTEIN PARTICLE COMPLEX SUBUNIT 12"/>
    <property type="match status" value="1"/>
</dbReference>
<keyword evidence="10 21" id="KW-0732">Signal</keyword>
<dbReference type="SUPFAM" id="SSF69189">
    <property type="entry name" value="Penicillin-binding protein associated domain"/>
    <property type="match status" value="1"/>
</dbReference>
<evidence type="ECO:0000256" key="4">
    <source>
        <dbReference type="ARBA" id="ARBA00007164"/>
    </source>
</evidence>
<evidence type="ECO:0000256" key="2">
    <source>
        <dbReference type="ARBA" id="ARBA00004417"/>
    </source>
</evidence>
<dbReference type="Proteomes" id="UP000481517">
    <property type="component" value="Unassembled WGS sequence"/>
</dbReference>
<evidence type="ECO:0000256" key="3">
    <source>
        <dbReference type="ARBA" id="ARBA00004752"/>
    </source>
</evidence>
<evidence type="ECO:0000256" key="1">
    <source>
        <dbReference type="ARBA" id="ARBA00003217"/>
    </source>
</evidence>
<feature type="binding site" evidence="19">
    <location>
        <position position="229"/>
    </location>
    <ligand>
        <name>substrate</name>
    </ligand>
</feature>
<keyword evidence="9" id="KW-0645">Protease</keyword>
<keyword evidence="15" id="KW-0961">Cell wall biogenesis/degradation</keyword>
<evidence type="ECO:0000313" key="23">
    <source>
        <dbReference type="EMBL" id="CAB0149607.1"/>
    </source>
</evidence>
<organism evidence="23 24">
    <name type="scientific">Pseudidiomarina piscicola</name>
    <dbReference type="NCBI Taxonomy" id="2614830"/>
    <lineage>
        <taxon>Bacteria</taxon>
        <taxon>Pseudomonadati</taxon>
        <taxon>Pseudomonadota</taxon>
        <taxon>Gammaproteobacteria</taxon>
        <taxon>Alteromonadales</taxon>
        <taxon>Idiomarinaceae</taxon>
        <taxon>Pseudidiomarina</taxon>
    </lineage>
</organism>
<dbReference type="Pfam" id="PF00768">
    <property type="entry name" value="Peptidase_S11"/>
    <property type="match status" value="1"/>
</dbReference>
<dbReference type="AlphaFoldDB" id="A0A6S6WJ71"/>
<evidence type="ECO:0000256" key="18">
    <source>
        <dbReference type="PIRSR" id="PIRSR618044-1"/>
    </source>
</evidence>
<dbReference type="EMBL" id="CADCXY010000001">
    <property type="protein sequence ID" value="CAB0149607.1"/>
    <property type="molecule type" value="Genomic_DNA"/>
</dbReference>
<dbReference type="GO" id="GO:0008360">
    <property type="term" value="P:regulation of cell shape"/>
    <property type="evidence" value="ECO:0007669"/>
    <property type="project" value="UniProtKB-KW"/>
</dbReference>
<evidence type="ECO:0000256" key="11">
    <source>
        <dbReference type="ARBA" id="ARBA00022801"/>
    </source>
</evidence>
<feature type="active site" description="Acyl-ester intermediate" evidence="18">
    <location>
        <position position="63"/>
    </location>
</feature>
<evidence type="ECO:0000256" key="15">
    <source>
        <dbReference type="ARBA" id="ARBA00023316"/>
    </source>
</evidence>
<proteinExistence type="inferred from homology"/>
<reference evidence="23 24" key="1">
    <citation type="submission" date="2020-02" db="EMBL/GenBank/DDBJ databases">
        <authorList>
            <person name="Rodrigo-Torres L."/>
            <person name="Arahal R. D."/>
            <person name="Lucena T."/>
        </authorList>
    </citation>
    <scope>NUCLEOTIDE SEQUENCE [LARGE SCALE GENOMIC DNA]</scope>
    <source>
        <strain evidence="23 24">CECT 9734</strain>
    </source>
</reference>
<dbReference type="SUPFAM" id="SSF56601">
    <property type="entry name" value="beta-lactamase/transpeptidase-like"/>
    <property type="match status" value="1"/>
</dbReference>
<keyword evidence="13" id="KW-0573">Peptidoglycan synthesis</keyword>
<dbReference type="PANTHER" id="PTHR21581">
    <property type="entry name" value="D-ALANYL-D-ALANINE CARBOXYPEPTIDASE"/>
    <property type="match status" value="1"/>
</dbReference>
<evidence type="ECO:0000256" key="14">
    <source>
        <dbReference type="ARBA" id="ARBA00023136"/>
    </source>
</evidence>
<evidence type="ECO:0000313" key="24">
    <source>
        <dbReference type="Proteomes" id="UP000481517"/>
    </source>
</evidence>
<feature type="domain" description="Peptidase S11 D-Ala-D-Ala carboxypeptidase A C-terminal" evidence="22">
    <location>
        <begin position="279"/>
        <end position="369"/>
    </location>
</feature>
<gene>
    <name evidence="23" type="primary">dacC</name>
    <name evidence="23" type="ORF">PSI9734_00178</name>
</gene>
<comment type="pathway">
    <text evidence="3">Cell wall biogenesis; peptidoglycan biosynthesis.</text>
</comment>
<evidence type="ECO:0000256" key="19">
    <source>
        <dbReference type="PIRSR" id="PIRSR618044-2"/>
    </source>
</evidence>
<dbReference type="GO" id="GO:0009252">
    <property type="term" value="P:peptidoglycan biosynthetic process"/>
    <property type="evidence" value="ECO:0007669"/>
    <property type="project" value="UniProtKB-UniPathway"/>
</dbReference>
<comment type="pathway">
    <text evidence="17">Glycan biosynthesis.</text>
</comment>
<dbReference type="Gene3D" id="3.40.710.10">
    <property type="entry name" value="DD-peptidase/beta-lactamase superfamily"/>
    <property type="match status" value="1"/>
</dbReference>
<dbReference type="GO" id="GO:0009002">
    <property type="term" value="F:serine-type D-Ala-D-Ala carboxypeptidase activity"/>
    <property type="evidence" value="ECO:0007669"/>
    <property type="project" value="UniProtKB-EC"/>
</dbReference>
<dbReference type="Pfam" id="PF07943">
    <property type="entry name" value="PBP5_C"/>
    <property type="match status" value="1"/>
</dbReference>
<feature type="active site" description="Proton acceptor" evidence="18">
    <location>
        <position position="66"/>
    </location>
</feature>
<evidence type="ECO:0000256" key="7">
    <source>
        <dbReference type="ARBA" id="ARBA00022519"/>
    </source>
</evidence>
<dbReference type="InterPro" id="IPR015956">
    <property type="entry name" value="Peniciliin-bd_prot_C_sf"/>
</dbReference>
<dbReference type="SMART" id="SM00936">
    <property type="entry name" value="PBP5_C"/>
    <property type="match status" value="1"/>
</dbReference>
<dbReference type="InterPro" id="IPR018044">
    <property type="entry name" value="Peptidase_S11"/>
</dbReference>
<dbReference type="GO" id="GO:0071555">
    <property type="term" value="P:cell wall organization"/>
    <property type="evidence" value="ECO:0007669"/>
    <property type="project" value="UniProtKB-KW"/>
</dbReference>
<dbReference type="Gene3D" id="2.60.410.10">
    <property type="entry name" value="D-Ala-D-Ala carboxypeptidase, C-terminal domain"/>
    <property type="match status" value="1"/>
</dbReference>
<evidence type="ECO:0000256" key="9">
    <source>
        <dbReference type="ARBA" id="ARBA00022670"/>
    </source>
</evidence>
<dbReference type="InterPro" id="IPR012338">
    <property type="entry name" value="Beta-lactam/transpept-like"/>
</dbReference>